<sequence>MDFLHAHGVLHGIVVPLHGVARLFQALGGAPPELEGQDRVLTAVGHEHRGVRVGRRRLREALAQGQVGGQAHDAGKPLRMVERGVQGHGAALGEAREHQPLRGDTAPGLPLDQRGDRRAAALQAIGVLVHGLVEAVEVVPGTHGHAGIQRDRAHRCVGEDEPHPCVTGQPQLRDDGLEVMAIGPQPVQPDHGGIRVLAGTGLDRLQQFLAHLDPPHTFAAGILLGTPRSHVRRRVAPVNSAGHHRYNAVFSQEVP</sequence>
<organism evidence="1">
    <name type="scientific">uncultured organism</name>
    <dbReference type="NCBI Taxonomy" id="155900"/>
    <lineage>
        <taxon>unclassified sequences</taxon>
        <taxon>environmental samples</taxon>
    </lineage>
</organism>
<protein>
    <submittedName>
        <fullName evidence="1">Uncharacterized protein</fullName>
    </submittedName>
</protein>
<accession>A0A5B8RD72</accession>
<dbReference type="EMBL" id="MN079151">
    <property type="protein sequence ID" value="QEA06546.1"/>
    <property type="molecule type" value="Genomic_DNA"/>
</dbReference>
<name>A0A5B8RD72_9ZZZZ</name>
<evidence type="ECO:0000313" key="1">
    <source>
        <dbReference type="EMBL" id="QEA06546.1"/>
    </source>
</evidence>
<reference evidence="1" key="1">
    <citation type="submission" date="2019-06" db="EMBL/GenBank/DDBJ databases">
        <authorList>
            <person name="Murdoch R.W."/>
            <person name="Fathepure B."/>
        </authorList>
    </citation>
    <scope>NUCLEOTIDE SEQUENCE</scope>
</reference>
<gene>
    <name evidence="1" type="ORF">KBTEX_02886</name>
</gene>
<dbReference type="AlphaFoldDB" id="A0A5B8RD72"/>
<proteinExistence type="predicted"/>